<gene>
    <name evidence="3" type="ORF">GCM10023161_09060</name>
</gene>
<evidence type="ECO:0008006" key="5">
    <source>
        <dbReference type="Google" id="ProtNLM"/>
    </source>
</evidence>
<feature type="signal peptide" evidence="2">
    <location>
        <begin position="1"/>
        <end position="18"/>
    </location>
</feature>
<accession>A0ABP8RCP2</accession>
<feature type="compositionally biased region" description="Low complexity" evidence="1">
    <location>
        <begin position="34"/>
        <end position="46"/>
    </location>
</feature>
<evidence type="ECO:0000256" key="2">
    <source>
        <dbReference type="SAM" id="SignalP"/>
    </source>
</evidence>
<sequence>MLLVAVVASALITATVMAVTMRSNTSMRPEGQRSGEAAAAPGSASPTPQFSQAEVSAAKDHLCKVFDLSVRGQEGQGGFRVQGNVNVPIVLRALNSTSALQNALTPAVPSDLAAAARRYIAATLDVTTAAMGNAPTSEVNRLTDVDGDAIDAFLDSCGLPR</sequence>
<protein>
    <recommendedName>
        <fullName evidence="5">LytR/CpsA/Psr regulator C-terminal domain-containing protein</fullName>
    </recommendedName>
</protein>
<dbReference type="Proteomes" id="UP001501417">
    <property type="component" value="Unassembled WGS sequence"/>
</dbReference>
<feature type="chain" id="PRO_5045714425" description="LytR/CpsA/Psr regulator C-terminal domain-containing protein" evidence="2">
    <location>
        <begin position="19"/>
        <end position="161"/>
    </location>
</feature>
<keyword evidence="2" id="KW-0732">Signal</keyword>
<reference evidence="4" key="1">
    <citation type="journal article" date="2019" name="Int. J. Syst. Evol. Microbiol.">
        <title>The Global Catalogue of Microorganisms (GCM) 10K type strain sequencing project: providing services to taxonomists for standard genome sequencing and annotation.</title>
        <authorList>
            <consortium name="The Broad Institute Genomics Platform"/>
            <consortium name="The Broad Institute Genome Sequencing Center for Infectious Disease"/>
            <person name="Wu L."/>
            <person name="Ma J."/>
        </authorList>
    </citation>
    <scope>NUCLEOTIDE SEQUENCE [LARGE SCALE GENOMIC DNA]</scope>
    <source>
        <strain evidence="4">JCM 17782</strain>
    </source>
</reference>
<organism evidence="3 4">
    <name type="scientific">Mycobacterium paraffinicum</name>
    <dbReference type="NCBI Taxonomy" id="53378"/>
    <lineage>
        <taxon>Bacteria</taxon>
        <taxon>Bacillati</taxon>
        <taxon>Actinomycetota</taxon>
        <taxon>Actinomycetes</taxon>
        <taxon>Mycobacteriales</taxon>
        <taxon>Mycobacteriaceae</taxon>
        <taxon>Mycobacterium</taxon>
    </lineage>
</organism>
<comment type="caution">
    <text evidence="3">The sequence shown here is derived from an EMBL/GenBank/DDBJ whole genome shotgun (WGS) entry which is preliminary data.</text>
</comment>
<evidence type="ECO:0000313" key="3">
    <source>
        <dbReference type="EMBL" id="GAA4535499.1"/>
    </source>
</evidence>
<dbReference type="EMBL" id="BAABGF010000011">
    <property type="protein sequence ID" value="GAA4535499.1"/>
    <property type="molecule type" value="Genomic_DNA"/>
</dbReference>
<keyword evidence="4" id="KW-1185">Reference proteome</keyword>
<feature type="region of interest" description="Disordered" evidence="1">
    <location>
        <begin position="24"/>
        <end position="53"/>
    </location>
</feature>
<proteinExistence type="predicted"/>
<evidence type="ECO:0000313" key="4">
    <source>
        <dbReference type="Proteomes" id="UP001501417"/>
    </source>
</evidence>
<name>A0ABP8RCP2_9MYCO</name>
<evidence type="ECO:0000256" key="1">
    <source>
        <dbReference type="SAM" id="MobiDB-lite"/>
    </source>
</evidence>